<feature type="domain" description="Thioredoxin" evidence="3">
    <location>
        <begin position="17"/>
        <end position="193"/>
    </location>
</feature>
<dbReference type="PANTHER" id="PTHR12151">
    <property type="entry name" value="ELECTRON TRANSPORT PROTIN SCO1/SENC FAMILY MEMBER"/>
    <property type="match status" value="1"/>
</dbReference>
<dbReference type="PROSITE" id="PS51257">
    <property type="entry name" value="PROKAR_LIPOPROTEIN"/>
    <property type="match status" value="1"/>
</dbReference>
<gene>
    <name evidence="4" type="ORF">GO608_09460</name>
</gene>
<comment type="caution">
    <text evidence="4">The sequence shown here is derived from an EMBL/GenBank/DDBJ whole genome shotgun (WGS) entry which is preliminary data.</text>
</comment>
<name>A0ABX1N2Q0_9RHOO</name>
<dbReference type="EMBL" id="WTVH01000015">
    <property type="protein sequence ID" value="NMF93552.1"/>
    <property type="molecule type" value="Genomic_DNA"/>
</dbReference>
<evidence type="ECO:0000259" key="3">
    <source>
        <dbReference type="PROSITE" id="PS51352"/>
    </source>
</evidence>
<reference evidence="4" key="1">
    <citation type="submission" date="2019-12" db="EMBL/GenBank/DDBJ databases">
        <title>Comparative genomics gives insights into the taxonomy of the Azoarcus-Aromatoleum group and reveals separate origins of nif in the plant-associated Azoarcus and non-plant-associated Aromatoleum sub-groups.</title>
        <authorList>
            <person name="Lafos M."/>
            <person name="Maluk M."/>
            <person name="Batista M."/>
            <person name="Junghare M."/>
            <person name="Carmona M."/>
            <person name="Faoro H."/>
            <person name="Cruz L.M."/>
            <person name="Battistoni F."/>
            <person name="De Souza E."/>
            <person name="Pedrosa F."/>
            <person name="Chen W.-M."/>
            <person name="Poole P.S."/>
            <person name="Dixon R.A."/>
            <person name="James E.K."/>
        </authorList>
    </citation>
    <scope>NUCLEOTIDE SEQUENCE</scope>
    <source>
        <strain evidence="4">U120</strain>
    </source>
</reference>
<keyword evidence="2" id="KW-0186">Copper</keyword>
<organism evidence="4 5">
    <name type="scientific">Aromatoleum buckelii</name>
    <dbReference type="NCBI Taxonomy" id="200254"/>
    <lineage>
        <taxon>Bacteria</taxon>
        <taxon>Pseudomonadati</taxon>
        <taxon>Pseudomonadota</taxon>
        <taxon>Betaproteobacteria</taxon>
        <taxon>Rhodocyclales</taxon>
        <taxon>Rhodocyclaceae</taxon>
        <taxon>Aromatoleum</taxon>
    </lineage>
</organism>
<accession>A0ABX1N2Q0</accession>
<keyword evidence="5" id="KW-1185">Reference proteome</keyword>
<protein>
    <submittedName>
        <fullName evidence="4">Redoxin domain-containing protein</fullName>
    </submittedName>
</protein>
<evidence type="ECO:0000256" key="1">
    <source>
        <dbReference type="ARBA" id="ARBA00010996"/>
    </source>
</evidence>
<evidence type="ECO:0000313" key="5">
    <source>
        <dbReference type="Proteomes" id="UP000601990"/>
    </source>
</evidence>
<dbReference type="RefSeq" id="WP_169198819.1">
    <property type="nucleotide sequence ID" value="NZ_WTVH02000009.1"/>
</dbReference>
<proteinExistence type="inferred from homology"/>
<evidence type="ECO:0000256" key="2">
    <source>
        <dbReference type="ARBA" id="ARBA00023008"/>
    </source>
</evidence>
<dbReference type="SUPFAM" id="SSF52833">
    <property type="entry name" value="Thioredoxin-like"/>
    <property type="match status" value="1"/>
</dbReference>
<comment type="similarity">
    <text evidence="1">Belongs to the SCO1/2 family.</text>
</comment>
<dbReference type="Proteomes" id="UP000601990">
    <property type="component" value="Unassembled WGS sequence"/>
</dbReference>
<dbReference type="CDD" id="cd02968">
    <property type="entry name" value="SCO"/>
    <property type="match status" value="1"/>
</dbReference>
<dbReference type="Pfam" id="PF02630">
    <property type="entry name" value="SCO1-SenC"/>
    <property type="match status" value="1"/>
</dbReference>
<dbReference type="PROSITE" id="PS51352">
    <property type="entry name" value="THIOREDOXIN_2"/>
    <property type="match status" value="1"/>
</dbReference>
<evidence type="ECO:0000313" key="4">
    <source>
        <dbReference type="EMBL" id="NMF93552.1"/>
    </source>
</evidence>
<dbReference type="InterPro" id="IPR003782">
    <property type="entry name" value="SCO1/SenC"/>
</dbReference>
<dbReference type="InterPro" id="IPR036249">
    <property type="entry name" value="Thioredoxin-like_sf"/>
</dbReference>
<dbReference type="PANTHER" id="PTHR12151:SF25">
    <property type="entry name" value="LINALOOL DEHYDRATASE_ISOMERASE DOMAIN-CONTAINING PROTEIN"/>
    <property type="match status" value="1"/>
</dbReference>
<dbReference type="InterPro" id="IPR013766">
    <property type="entry name" value="Thioredoxin_domain"/>
</dbReference>
<dbReference type="Gene3D" id="3.40.30.10">
    <property type="entry name" value="Glutaredoxin"/>
    <property type="match status" value="1"/>
</dbReference>
<sequence>MLRTLILATALALAGCTDSSAPKPSFHATDITGAEYGSTFALTDHHGTPRTLADFRGKVVTMFFGYTQCPDVCPTTLSTMSEVMRLLGPDAERVQVLFVTVDPERDTQALLANYVPQFDARFLGLYGDAAQTQAVAKDFRIFYQKSGDTEGANYTVDHVAGTYIFDPTGRLRLYVRHGESAENIAADIRALLPAK</sequence>